<organism evidence="4 5">
    <name type="scientific">Actinorhabdospora filicis</name>
    <dbReference type="NCBI Taxonomy" id="1785913"/>
    <lineage>
        <taxon>Bacteria</taxon>
        <taxon>Bacillati</taxon>
        <taxon>Actinomycetota</taxon>
        <taxon>Actinomycetes</taxon>
        <taxon>Micromonosporales</taxon>
        <taxon>Micromonosporaceae</taxon>
        <taxon>Actinorhabdospora</taxon>
    </lineage>
</organism>
<reference evidence="4" key="1">
    <citation type="submission" date="2023-03" db="EMBL/GenBank/DDBJ databases">
        <title>Actinorhabdospora filicis NBRC 111898.</title>
        <authorList>
            <person name="Ichikawa N."/>
            <person name="Sato H."/>
            <person name="Tonouchi N."/>
        </authorList>
    </citation>
    <scope>NUCLEOTIDE SEQUENCE</scope>
    <source>
        <strain evidence="4">NBRC 111898</strain>
    </source>
</reference>
<keyword evidence="2" id="KW-0804">Transcription</keyword>
<evidence type="ECO:0000256" key="2">
    <source>
        <dbReference type="ARBA" id="ARBA00023163"/>
    </source>
</evidence>
<dbReference type="InterPro" id="IPR029016">
    <property type="entry name" value="GAF-like_dom_sf"/>
</dbReference>
<evidence type="ECO:0000259" key="3">
    <source>
        <dbReference type="SMART" id="SM01012"/>
    </source>
</evidence>
<dbReference type="RefSeq" id="WP_285660446.1">
    <property type="nucleotide sequence ID" value="NZ_BSTX01000001.1"/>
</dbReference>
<keyword evidence="1" id="KW-0805">Transcription regulation</keyword>
<name>A0A9W6W771_9ACTN</name>
<dbReference type="GO" id="GO:0003723">
    <property type="term" value="F:RNA binding"/>
    <property type="evidence" value="ECO:0007669"/>
    <property type="project" value="InterPro"/>
</dbReference>
<dbReference type="EMBL" id="BSTX01000001">
    <property type="protein sequence ID" value="GLZ75201.1"/>
    <property type="molecule type" value="Genomic_DNA"/>
</dbReference>
<comment type="caution">
    <text evidence="4">The sequence shown here is derived from an EMBL/GenBank/DDBJ whole genome shotgun (WGS) entry which is preliminary data.</text>
</comment>
<gene>
    <name evidence="4" type="ORF">Afil01_00080</name>
</gene>
<dbReference type="Pfam" id="PF03861">
    <property type="entry name" value="ANTAR"/>
    <property type="match status" value="1"/>
</dbReference>
<evidence type="ECO:0000313" key="5">
    <source>
        <dbReference type="Proteomes" id="UP001165079"/>
    </source>
</evidence>
<dbReference type="InterPro" id="IPR005561">
    <property type="entry name" value="ANTAR"/>
</dbReference>
<feature type="domain" description="ANTAR" evidence="3">
    <location>
        <begin position="156"/>
        <end position="223"/>
    </location>
</feature>
<evidence type="ECO:0000313" key="4">
    <source>
        <dbReference type="EMBL" id="GLZ75201.1"/>
    </source>
</evidence>
<accession>A0A9W6W771</accession>
<keyword evidence="5" id="KW-1185">Reference proteome</keyword>
<dbReference type="SUPFAM" id="SSF55781">
    <property type="entry name" value="GAF domain-like"/>
    <property type="match status" value="1"/>
</dbReference>
<dbReference type="SMART" id="SM01012">
    <property type="entry name" value="ANTAR"/>
    <property type="match status" value="1"/>
</dbReference>
<evidence type="ECO:0000256" key="1">
    <source>
        <dbReference type="ARBA" id="ARBA00023015"/>
    </source>
</evidence>
<sequence length="238" mass="24265">MSLDPSGEGIAAEGVWARIAHLAEGRPFTMALVCRAALGAVGVDGAAVTVAAGTDARDVLHASDTVAAELEEWQITYGEGPGVDALEGGGSTLVADLGEHHCALRWPVFTPAALGSGAKALFALPLQVGVIRLGVLDLYRAEAGGLGARLAEALDYADAATALLLDGVDATHPDSDPHQAHVHQATGMVVVQLGVGAAAAYAALRAHAFAHGRHLGEVAADVVARRLRFDGDQGHDGR</sequence>
<dbReference type="AlphaFoldDB" id="A0A9W6W771"/>
<dbReference type="Proteomes" id="UP001165079">
    <property type="component" value="Unassembled WGS sequence"/>
</dbReference>
<proteinExistence type="predicted"/>
<dbReference type="Gene3D" id="1.10.10.10">
    <property type="entry name" value="Winged helix-like DNA-binding domain superfamily/Winged helix DNA-binding domain"/>
    <property type="match status" value="1"/>
</dbReference>
<protein>
    <submittedName>
        <fullName evidence="4">GAF domain-containing protein</fullName>
    </submittedName>
</protein>
<dbReference type="InterPro" id="IPR036388">
    <property type="entry name" value="WH-like_DNA-bd_sf"/>
</dbReference>
<dbReference type="Gene3D" id="3.30.450.40">
    <property type="match status" value="1"/>
</dbReference>